<evidence type="ECO:0000313" key="1">
    <source>
        <dbReference type="EMBL" id="CAI9738610.1"/>
    </source>
</evidence>
<dbReference type="Proteomes" id="UP001162480">
    <property type="component" value="Chromosome 21"/>
</dbReference>
<protein>
    <submittedName>
        <fullName evidence="1">Uncharacterized protein</fullName>
    </submittedName>
</protein>
<organism evidence="1 2">
    <name type="scientific">Octopus vulgaris</name>
    <name type="common">Common octopus</name>
    <dbReference type="NCBI Taxonomy" id="6645"/>
    <lineage>
        <taxon>Eukaryota</taxon>
        <taxon>Metazoa</taxon>
        <taxon>Spiralia</taxon>
        <taxon>Lophotrochozoa</taxon>
        <taxon>Mollusca</taxon>
        <taxon>Cephalopoda</taxon>
        <taxon>Coleoidea</taxon>
        <taxon>Octopodiformes</taxon>
        <taxon>Octopoda</taxon>
        <taxon>Incirrata</taxon>
        <taxon>Octopodidae</taxon>
        <taxon>Octopus</taxon>
    </lineage>
</organism>
<gene>
    <name evidence="1" type="ORF">OCTVUL_1B022759</name>
</gene>
<keyword evidence="2" id="KW-1185">Reference proteome</keyword>
<name>A0AA36BQA8_OCTVU</name>
<dbReference type="AlphaFoldDB" id="A0AA36BQA8"/>
<evidence type="ECO:0000313" key="2">
    <source>
        <dbReference type="Proteomes" id="UP001162480"/>
    </source>
</evidence>
<proteinExistence type="predicted"/>
<accession>A0AA36BQA8</accession>
<dbReference type="EMBL" id="OX597834">
    <property type="protein sequence ID" value="CAI9738610.1"/>
    <property type="molecule type" value="Genomic_DNA"/>
</dbReference>
<sequence length="76" mass="8551">MLTKLLSHVGNNAAFHMLTKLLSHVVSLKLTSSTPDFNSDLLRHIVTFSSLISIYHHFSSFKGKKISHRTDITLCL</sequence>
<reference evidence="1" key="1">
    <citation type="submission" date="2023-08" db="EMBL/GenBank/DDBJ databases">
        <authorList>
            <person name="Alioto T."/>
            <person name="Alioto T."/>
            <person name="Gomez Garrido J."/>
        </authorList>
    </citation>
    <scope>NUCLEOTIDE SEQUENCE</scope>
</reference>